<dbReference type="PANTHER" id="PTHR43266">
    <property type="entry name" value="MACROLIDE-EFFLUX PROTEIN"/>
    <property type="match status" value="1"/>
</dbReference>
<evidence type="ECO:0000256" key="3">
    <source>
        <dbReference type="ARBA" id="ARBA00022475"/>
    </source>
</evidence>
<accession>A0A1G8VKX0</accession>
<keyword evidence="6 7" id="KW-0472">Membrane</keyword>
<dbReference type="PANTHER" id="PTHR43266:SF2">
    <property type="entry name" value="MAJOR FACILITATOR SUPERFAMILY (MFS) PROFILE DOMAIN-CONTAINING PROTEIN"/>
    <property type="match status" value="1"/>
</dbReference>
<evidence type="ECO:0000313" key="9">
    <source>
        <dbReference type="Proteomes" id="UP000198694"/>
    </source>
</evidence>
<evidence type="ECO:0000256" key="2">
    <source>
        <dbReference type="ARBA" id="ARBA00022448"/>
    </source>
</evidence>
<sequence length="412" mass="45806">MYRLLKQNQNIRYYLLGGGVSRLGDVLSGMAFLFIAHDLTNSSIHTTGVAIAETLPYLMFGLVGGVIADWLPRKKLLIYLDLLRVPLIISVVVMYYTNSLQYIHLLVISFVIQTIGCFFNPAHRALLPLLTSERYRTAANSLNDTLTRGITVLSPLITVWLLHSFGTIHFFTVDALTYAISVICLLKVQVSEDKPAGEKSIKKLFSDIADFALWIYKQTTIKQLFILTFFTVFFNTWVWEVGLLLALAEIANNEEEIYSILQGVFGTVVIGTNLIIPYLIKRMTLSTYLLGACIWGTGITYYGTLYDMEHFFIGCAIVGIGLPIAGLARVYLLQSLVPAEKLGKAFSFNAVLLYFANTISLGLFGILVTFLSIRTLIICSGSIILLLSFTVLVMNPAGKTKLGRSLSINLFK</sequence>
<dbReference type="RefSeq" id="WP_093210278.1">
    <property type="nucleotide sequence ID" value="NZ_FNFL01000001.1"/>
</dbReference>
<dbReference type="EMBL" id="FNFL01000001">
    <property type="protein sequence ID" value="SDJ65800.1"/>
    <property type="molecule type" value="Genomic_DNA"/>
</dbReference>
<dbReference type="AlphaFoldDB" id="A0A1G8VKX0"/>
<dbReference type="InterPro" id="IPR036259">
    <property type="entry name" value="MFS_trans_sf"/>
</dbReference>
<feature type="transmembrane region" description="Helical" evidence="7">
    <location>
        <begin position="287"/>
        <end position="305"/>
    </location>
</feature>
<feature type="transmembrane region" description="Helical" evidence="7">
    <location>
        <begin position="260"/>
        <end position="280"/>
    </location>
</feature>
<dbReference type="OrthoDB" id="9775268at2"/>
<comment type="subcellular location">
    <subcellularLocation>
        <location evidence="1">Cell membrane</location>
        <topology evidence="1">Multi-pass membrane protein</topology>
    </subcellularLocation>
</comment>
<dbReference type="GO" id="GO:0005886">
    <property type="term" value="C:plasma membrane"/>
    <property type="evidence" value="ECO:0007669"/>
    <property type="project" value="UniProtKB-SubCell"/>
</dbReference>
<dbReference type="Pfam" id="PF05977">
    <property type="entry name" value="MFS_3"/>
    <property type="match status" value="1"/>
</dbReference>
<dbReference type="Proteomes" id="UP000198694">
    <property type="component" value="Unassembled WGS sequence"/>
</dbReference>
<feature type="transmembrane region" description="Helical" evidence="7">
    <location>
        <begin position="224"/>
        <end position="248"/>
    </location>
</feature>
<name>A0A1G8VKX0_9BACI</name>
<keyword evidence="3" id="KW-1003">Cell membrane</keyword>
<reference evidence="8 9" key="1">
    <citation type="submission" date="2016-10" db="EMBL/GenBank/DDBJ databases">
        <authorList>
            <person name="de Groot N.N."/>
        </authorList>
    </citation>
    <scope>NUCLEOTIDE SEQUENCE [LARGE SCALE GENOMIC DNA]</scope>
    <source>
        <strain evidence="8 9">CGMCC 1.6502</strain>
    </source>
</reference>
<dbReference type="Gene3D" id="1.20.1250.20">
    <property type="entry name" value="MFS general substrate transporter like domains"/>
    <property type="match status" value="1"/>
</dbReference>
<gene>
    <name evidence="8" type="ORF">SAMN05216243_0131</name>
</gene>
<feature type="transmembrane region" description="Helical" evidence="7">
    <location>
        <begin position="55"/>
        <end position="71"/>
    </location>
</feature>
<evidence type="ECO:0000256" key="1">
    <source>
        <dbReference type="ARBA" id="ARBA00004651"/>
    </source>
</evidence>
<dbReference type="SUPFAM" id="SSF103473">
    <property type="entry name" value="MFS general substrate transporter"/>
    <property type="match status" value="1"/>
</dbReference>
<protein>
    <submittedName>
        <fullName evidence="8">MFS-type transporter involved in bile tolerance, Atg22 family</fullName>
    </submittedName>
</protein>
<proteinExistence type="predicted"/>
<keyword evidence="4 7" id="KW-0812">Transmembrane</keyword>
<dbReference type="STRING" id="407036.SAMN05216243_0131"/>
<evidence type="ECO:0000256" key="6">
    <source>
        <dbReference type="ARBA" id="ARBA00023136"/>
    </source>
</evidence>
<evidence type="ECO:0000256" key="7">
    <source>
        <dbReference type="SAM" id="Phobius"/>
    </source>
</evidence>
<keyword evidence="2" id="KW-0813">Transport</keyword>
<evidence type="ECO:0000313" key="8">
    <source>
        <dbReference type="EMBL" id="SDJ65800.1"/>
    </source>
</evidence>
<feature type="transmembrane region" description="Helical" evidence="7">
    <location>
        <begin position="102"/>
        <end position="121"/>
    </location>
</feature>
<dbReference type="CDD" id="cd06173">
    <property type="entry name" value="MFS_MefA_like"/>
    <property type="match status" value="1"/>
</dbReference>
<keyword evidence="5 7" id="KW-1133">Transmembrane helix</keyword>
<evidence type="ECO:0000256" key="5">
    <source>
        <dbReference type="ARBA" id="ARBA00022989"/>
    </source>
</evidence>
<feature type="transmembrane region" description="Helical" evidence="7">
    <location>
        <begin position="345"/>
        <end position="367"/>
    </location>
</feature>
<feature type="transmembrane region" description="Helical" evidence="7">
    <location>
        <begin position="373"/>
        <end position="394"/>
    </location>
</feature>
<dbReference type="InterPro" id="IPR010290">
    <property type="entry name" value="TM_effector"/>
</dbReference>
<keyword evidence="9" id="KW-1185">Reference proteome</keyword>
<organism evidence="8 9">
    <name type="scientific">Sediminibacillus albus</name>
    <dbReference type="NCBI Taxonomy" id="407036"/>
    <lineage>
        <taxon>Bacteria</taxon>
        <taxon>Bacillati</taxon>
        <taxon>Bacillota</taxon>
        <taxon>Bacilli</taxon>
        <taxon>Bacillales</taxon>
        <taxon>Bacillaceae</taxon>
        <taxon>Sediminibacillus</taxon>
    </lineage>
</organism>
<feature type="transmembrane region" description="Helical" evidence="7">
    <location>
        <begin position="12"/>
        <end position="35"/>
    </location>
</feature>
<feature type="transmembrane region" description="Helical" evidence="7">
    <location>
        <begin position="311"/>
        <end position="333"/>
    </location>
</feature>
<evidence type="ECO:0000256" key="4">
    <source>
        <dbReference type="ARBA" id="ARBA00022692"/>
    </source>
</evidence>
<feature type="transmembrane region" description="Helical" evidence="7">
    <location>
        <begin position="78"/>
        <end position="96"/>
    </location>
</feature>